<gene>
    <name evidence="1" type="ORF">g.100939</name>
</gene>
<sequence length="171" mass="18693">VRSCTYDIVERHWRGFQTTNLAYLGARVVALFPRRSRSCGATRPSMGDGPESFPVRSRSLKISIQSEPADVFVSRYTDRVLVVISQLASFGTVLSTQREQVLGRGSTFKVDTLLGDRANPMPELCARQLAQSAADAGCDLPLLICLGLRPSAATLAGMRELLDAVAQHNIW</sequence>
<dbReference type="PANTHER" id="PTHR31051">
    <property type="entry name" value="PROTEASOME ASSEMBLY CHAPERONE 3"/>
    <property type="match status" value="1"/>
</dbReference>
<accession>A0A1D2A9A4</accession>
<dbReference type="PANTHER" id="PTHR31051:SF1">
    <property type="entry name" value="PROTEASOME ASSEMBLY CHAPERONE 3"/>
    <property type="match status" value="1"/>
</dbReference>
<dbReference type="GO" id="GO:0043248">
    <property type="term" value="P:proteasome assembly"/>
    <property type="evidence" value="ECO:0007669"/>
    <property type="project" value="InterPro"/>
</dbReference>
<protein>
    <submittedName>
        <fullName evidence="1">Uncharacterized protein</fullName>
    </submittedName>
</protein>
<proteinExistence type="predicted"/>
<dbReference type="Pfam" id="PF10178">
    <property type="entry name" value="PAC3"/>
    <property type="match status" value="1"/>
</dbReference>
<dbReference type="EMBL" id="GDKF01002826">
    <property type="protein sequence ID" value="JAT75796.1"/>
    <property type="molecule type" value="Transcribed_RNA"/>
</dbReference>
<organism evidence="1">
    <name type="scientific">Auxenochlorella protothecoides</name>
    <name type="common">Green microalga</name>
    <name type="synonym">Chlorella protothecoides</name>
    <dbReference type="NCBI Taxonomy" id="3075"/>
    <lineage>
        <taxon>Eukaryota</taxon>
        <taxon>Viridiplantae</taxon>
        <taxon>Chlorophyta</taxon>
        <taxon>core chlorophytes</taxon>
        <taxon>Trebouxiophyceae</taxon>
        <taxon>Chlorellales</taxon>
        <taxon>Chlorellaceae</taxon>
        <taxon>Auxenochlorella</taxon>
    </lineage>
</organism>
<name>A0A1D2A9A4_AUXPR</name>
<dbReference type="Gene3D" id="3.30.230.90">
    <property type="match status" value="1"/>
</dbReference>
<evidence type="ECO:0000313" key="1">
    <source>
        <dbReference type="EMBL" id="JAT75796.1"/>
    </source>
</evidence>
<dbReference type="AlphaFoldDB" id="A0A1D2A9A4"/>
<feature type="non-terminal residue" evidence="1">
    <location>
        <position position="1"/>
    </location>
</feature>
<dbReference type="InterPro" id="IPR053720">
    <property type="entry name" value="Psm_Assembly_Chaperone"/>
</dbReference>
<dbReference type="InterPro" id="IPR018788">
    <property type="entry name" value="Proteasome_assmbl_chp_3"/>
</dbReference>
<reference evidence="1" key="1">
    <citation type="submission" date="2015-08" db="EMBL/GenBank/DDBJ databases">
        <authorList>
            <person name="Babu N.S."/>
            <person name="Beckwith C.J."/>
            <person name="Beseler K.G."/>
            <person name="Brison A."/>
            <person name="Carone J.V."/>
            <person name="Caskin T.P."/>
            <person name="Diamond M."/>
            <person name="Durham M.E."/>
            <person name="Foxe J.M."/>
            <person name="Go M."/>
            <person name="Henderson B.A."/>
            <person name="Jones I.B."/>
            <person name="McGettigan J.A."/>
            <person name="Micheletti S.J."/>
            <person name="Nasrallah M.E."/>
            <person name="Ortiz D."/>
            <person name="Piller C.R."/>
            <person name="Privatt S.R."/>
            <person name="Schneider S.L."/>
            <person name="Sharp S."/>
            <person name="Smith T.C."/>
            <person name="Stanton J.D."/>
            <person name="Ullery H.E."/>
            <person name="Wilson R.J."/>
            <person name="Serrano M.G."/>
            <person name="Buck G."/>
            <person name="Lee V."/>
            <person name="Wang Y."/>
            <person name="Carvalho R."/>
            <person name="Voegtly L."/>
            <person name="Shi R."/>
            <person name="Duckworth R."/>
            <person name="Johnson A."/>
            <person name="Loviza R."/>
            <person name="Walstead R."/>
            <person name="Shah Z."/>
            <person name="Kiflezghi M."/>
            <person name="Wade K."/>
            <person name="Ball S.L."/>
            <person name="Bradley K.W."/>
            <person name="Asai D.J."/>
            <person name="Bowman C.A."/>
            <person name="Russell D.A."/>
            <person name="Pope W.H."/>
            <person name="Jacobs-Sera D."/>
            <person name="Hendrix R.W."/>
            <person name="Hatfull G.F."/>
        </authorList>
    </citation>
    <scope>NUCLEOTIDE SEQUENCE</scope>
</reference>